<keyword evidence="1" id="KW-0732">Signal</keyword>
<evidence type="ECO:0000256" key="1">
    <source>
        <dbReference type="SAM" id="SignalP"/>
    </source>
</evidence>
<keyword evidence="3" id="KW-1185">Reference proteome</keyword>
<dbReference type="OrthoDB" id="4953706at2"/>
<dbReference type="Proteomes" id="UP000280861">
    <property type="component" value="Unassembled WGS sequence"/>
</dbReference>
<name>A0A3P5WLU2_9MICC</name>
<proteinExistence type="predicted"/>
<dbReference type="RefSeq" id="WP_124090980.1">
    <property type="nucleotide sequence ID" value="NZ_CBCRYA010000028.1"/>
</dbReference>
<feature type="signal peptide" evidence="1">
    <location>
        <begin position="1"/>
        <end position="30"/>
    </location>
</feature>
<protein>
    <submittedName>
        <fullName evidence="2">Uncharacterized protein</fullName>
    </submittedName>
</protein>
<organism evidence="2 3">
    <name type="scientific">Arthrobacter ulcerisalmonis</name>
    <dbReference type="NCBI Taxonomy" id="2483813"/>
    <lineage>
        <taxon>Bacteria</taxon>
        <taxon>Bacillati</taxon>
        <taxon>Actinomycetota</taxon>
        <taxon>Actinomycetes</taxon>
        <taxon>Micrococcales</taxon>
        <taxon>Micrococcaceae</taxon>
        <taxon>Arthrobacter</taxon>
    </lineage>
</organism>
<evidence type="ECO:0000313" key="3">
    <source>
        <dbReference type="Proteomes" id="UP000280861"/>
    </source>
</evidence>
<dbReference type="AlphaFoldDB" id="A0A3P5WLU2"/>
<evidence type="ECO:0000313" key="2">
    <source>
        <dbReference type="EMBL" id="VDC22515.1"/>
    </source>
</evidence>
<feature type="chain" id="PRO_5017970946" evidence="1">
    <location>
        <begin position="31"/>
        <end position="83"/>
    </location>
</feature>
<accession>A0A3P5WLU2</accession>
<sequence length="83" mass="8906">MKKIKSVLATAAVGVSLSAGALVLAAPAHADYNTYQVYRSTMSECSAELRAAIKSYGAPVINVTPCAWNTYMDQYIGSFGYNY</sequence>
<gene>
    <name evidence="2" type="ORF">PSET11_00979</name>
</gene>
<dbReference type="EMBL" id="UXAU01000016">
    <property type="protein sequence ID" value="VDC22515.1"/>
    <property type="molecule type" value="Genomic_DNA"/>
</dbReference>
<reference evidence="2 3" key="1">
    <citation type="submission" date="2018-11" db="EMBL/GenBank/DDBJ databases">
        <authorList>
            <person name="Criscuolo A."/>
        </authorList>
    </citation>
    <scope>NUCLEOTIDE SEQUENCE [LARGE SCALE GENOMIC DNA]</scope>
    <source>
        <strain evidence="2">AT11b</strain>
    </source>
</reference>